<evidence type="ECO:0000313" key="1">
    <source>
        <dbReference type="EMBL" id="CAI9262000.1"/>
    </source>
</evidence>
<gene>
    <name evidence="1" type="ORF">LSALG_LOCUS2761</name>
</gene>
<evidence type="ECO:0000313" key="2">
    <source>
        <dbReference type="Proteomes" id="UP001177003"/>
    </source>
</evidence>
<reference evidence="1" key="1">
    <citation type="submission" date="2023-04" db="EMBL/GenBank/DDBJ databases">
        <authorList>
            <person name="Vijverberg K."/>
            <person name="Xiong W."/>
            <person name="Schranz E."/>
        </authorList>
    </citation>
    <scope>NUCLEOTIDE SEQUENCE</scope>
</reference>
<dbReference type="EMBL" id="OX465086">
    <property type="protein sequence ID" value="CAI9262000.1"/>
    <property type="molecule type" value="Genomic_DNA"/>
</dbReference>
<name>A0AA35V9Q9_LACSI</name>
<sequence>MVNDFLPLGNLDKVVKEIVDQPLPLVDGIEDQLVEFSIAMRIGKVLRGSVEAKAAAQAEAIEWKHKYELERENNLQLEQKYEQKLTKFSILI</sequence>
<organism evidence="1 2">
    <name type="scientific">Lactuca saligna</name>
    <name type="common">Willowleaf lettuce</name>
    <dbReference type="NCBI Taxonomy" id="75948"/>
    <lineage>
        <taxon>Eukaryota</taxon>
        <taxon>Viridiplantae</taxon>
        <taxon>Streptophyta</taxon>
        <taxon>Embryophyta</taxon>
        <taxon>Tracheophyta</taxon>
        <taxon>Spermatophyta</taxon>
        <taxon>Magnoliopsida</taxon>
        <taxon>eudicotyledons</taxon>
        <taxon>Gunneridae</taxon>
        <taxon>Pentapetalae</taxon>
        <taxon>asterids</taxon>
        <taxon>campanulids</taxon>
        <taxon>Asterales</taxon>
        <taxon>Asteraceae</taxon>
        <taxon>Cichorioideae</taxon>
        <taxon>Cichorieae</taxon>
        <taxon>Lactucinae</taxon>
        <taxon>Lactuca</taxon>
    </lineage>
</organism>
<dbReference type="Proteomes" id="UP001177003">
    <property type="component" value="Chromosome 0"/>
</dbReference>
<dbReference type="AlphaFoldDB" id="A0AA35V9Q9"/>
<protein>
    <submittedName>
        <fullName evidence="1">Uncharacterized protein</fullName>
    </submittedName>
</protein>
<accession>A0AA35V9Q9</accession>
<proteinExistence type="predicted"/>
<keyword evidence="2" id="KW-1185">Reference proteome</keyword>